<keyword evidence="1" id="KW-1133">Transmembrane helix</keyword>
<sequence>MANLDALLISDVMWVYLAKVAGAMAGSAVSLAYMLRHGKRDAAIRFGVGVICGVVFGGATAIKISDTLALEGLLGATELLLIGSFAAGFSAWSALGICKRYLDGLKKASTLEIPPDERRNDEKAEVRRVREV</sequence>
<evidence type="ECO:0000313" key="2">
    <source>
        <dbReference type="EMBL" id="MEJ5018747.1"/>
    </source>
</evidence>
<keyword evidence="3" id="KW-1185">Reference proteome</keyword>
<evidence type="ECO:0000256" key="1">
    <source>
        <dbReference type="SAM" id="Phobius"/>
    </source>
</evidence>
<evidence type="ECO:0000313" key="3">
    <source>
        <dbReference type="Proteomes" id="UP001375812"/>
    </source>
</evidence>
<dbReference type="Pfam" id="PF19602">
    <property type="entry name" value="DUF6107"/>
    <property type="match status" value="1"/>
</dbReference>
<keyword evidence="1" id="KW-0812">Transmembrane</keyword>
<dbReference type="Proteomes" id="UP001375812">
    <property type="component" value="Unassembled WGS sequence"/>
</dbReference>
<accession>A0ABU8P911</accession>
<feature type="transmembrane region" description="Helical" evidence="1">
    <location>
        <begin position="74"/>
        <end position="97"/>
    </location>
</feature>
<reference evidence="2 3" key="1">
    <citation type="submission" date="2023-12" db="EMBL/GenBank/DDBJ databases">
        <title>Gut-associated functions are favored during microbiome assembly across C. elegans life.</title>
        <authorList>
            <person name="Zimmermann J."/>
        </authorList>
    </citation>
    <scope>NUCLEOTIDE SEQUENCE [LARGE SCALE GENOMIC DNA]</scope>
    <source>
        <strain evidence="2 3">MYb71</strain>
    </source>
</reference>
<feature type="transmembrane region" description="Helical" evidence="1">
    <location>
        <begin position="42"/>
        <end position="62"/>
    </location>
</feature>
<keyword evidence="1" id="KW-0472">Membrane</keyword>
<dbReference type="InterPro" id="IPR046089">
    <property type="entry name" value="DUF6107"/>
</dbReference>
<dbReference type="EMBL" id="JBBGZH010000001">
    <property type="protein sequence ID" value="MEJ5018747.1"/>
    <property type="molecule type" value="Genomic_DNA"/>
</dbReference>
<feature type="transmembrane region" description="Helical" evidence="1">
    <location>
        <begin position="12"/>
        <end position="35"/>
    </location>
</feature>
<organism evidence="2 3">
    <name type="scientific">Ochrobactrum vermis</name>
    <dbReference type="NCBI Taxonomy" id="1827297"/>
    <lineage>
        <taxon>Bacteria</taxon>
        <taxon>Pseudomonadati</taxon>
        <taxon>Pseudomonadota</taxon>
        <taxon>Alphaproteobacteria</taxon>
        <taxon>Hyphomicrobiales</taxon>
        <taxon>Brucellaceae</taxon>
        <taxon>Brucella/Ochrobactrum group</taxon>
        <taxon>Ochrobactrum</taxon>
    </lineage>
</organism>
<dbReference type="RefSeq" id="WP_105541313.1">
    <property type="nucleotide sequence ID" value="NZ_JBBGZH010000001.1"/>
</dbReference>
<proteinExistence type="predicted"/>
<gene>
    <name evidence="2" type="ORF">WH297_03185</name>
</gene>
<protein>
    <submittedName>
        <fullName evidence="2">DUF6107 family protein</fullName>
    </submittedName>
</protein>
<name>A0ABU8P911_9HYPH</name>
<comment type="caution">
    <text evidence="2">The sequence shown here is derived from an EMBL/GenBank/DDBJ whole genome shotgun (WGS) entry which is preliminary data.</text>
</comment>